<proteinExistence type="predicted"/>
<dbReference type="Gene3D" id="3.40.1440.10">
    <property type="entry name" value="GIY-YIG endonuclease"/>
    <property type="match status" value="1"/>
</dbReference>
<dbReference type="Proteomes" id="UP001209854">
    <property type="component" value="Unassembled WGS sequence"/>
</dbReference>
<evidence type="ECO:0000313" key="4">
    <source>
        <dbReference type="Proteomes" id="UP001209854"/>
    </source>
</evidence>
<feature type="region of interest" description="Disordered" evidence="2">
    <location>
        <begin position="116"/>
        <end position="166"/>
    </location>
</feature>
<comment type="caution">
    <text evidence="3">The sequence shown here is derived from an EMBL/GenBank/DDBJ whole genome shotgun (WGS) entry which is preliminary data.</text>
</comment>
<feature type="region of interest" description="Disordered" evidence="2">
    <location>
        <begin position="178"/>
        <end position="203"/>
    </location>
</feature>
<keyword evidence="4" id="KW-1185">Reference proteome</keyword>
<feature type="compositionally biased region" description="Basic and acidic residues" evidence="2">
    <location>
        <begin position="178"/>
        <end position="190"/>
    </location>
</feature>
<name>A0ABT3N466_9GAMM</name>
<keyword evidence="1" id="KW-0175">Coiled coil</keyword>
<organism evidence="3 4">
    <name type="scientific">Endozoicomonas gorgoniicola</name>
    <dbReference type="NCBI Taxonomy" id="1234144"/>
    <lineage>
        <taxon>Bacteria</taxon>
        <taxon>Pseudomonadati</taxon>
        <taxon>Pseudomonadota</taxon>
        <taxon>Gammaproteobacteria</taxon>
        <taxon>Oceanospirillales</taxon>
        <taxon>Endozoicomonadaceae</taxon>
        <taxon>Endozoicomonas</taxon>
    </lineage>
</organism>
<protein>
    <submittedName>
        <fullName evidence="3">GIY-YIG nuclease family protein</fullName>
    </submittedName>
</protein>
<dbReference type="InterPro" id="IPR035901">
    <property type="entry name" value="GIY-YIG_endonuc_sf"/>
</dbReference>
<evidence type="ECO:0000313" key="3">
    <source>
        <dbReference type="EMBL" id="MCW7556422.1"/>
    </source>
</evidence>
<feature type="region of interest" description="Disordered" evidence="2">
    <location>
        <begin position="237"/>
        <end position="259"/>
    </location>
</feature>
<dbReference type="RefSeq" id="WP_262566105.1">
    <property type="nucleotide sequence ID" value="NZ_JAPFCC010000001.1"/>
</dbReference>
<gene>
    <name evidence="3" type="ORF">NX722_28065</name>
</gene>
<reference evidence="3 4" key="1">
    <citation type="submission" date="2022-10" db="EMBL/GenBank/DDBJ databases">
        <title>High-quality genome sequences of two octocoral-associated bacteria, Endozoicomonas euniceicola EF212 and Endozoicomonas gorgoniicola PS125.</title>
        <authorList>
            <person name="Chiou Y.-J."/>
            <person name="Chen Y.-H."/>
        </authorList>
    </citation>
    <scope>NUCLEOTIDE SEQUENCE [LARGE SCALE GENOMIC DNA]</scope>
    <source>
        <strain evidence="3 4">PS125</strain>
    </source>
</reference>
<sequence length="343" mass="37122">MIIFTVTSNITGQVYVGSTRNELESQWEKMVAAAQQDLDYPLYREIRVNGEDAFTVDEWDRAEDRQELLELEQEAIDHFGAKSLRGYKTSTVKILPKKKTRQRKSSIEKELAAIFSREGSDSETPPSLTIKSSDSKSTATASPSKAAPTSSKPTAPKPVNKQEITKESIKAALAKIAEEEKAKEAAEAAKKAAPIQTTAGSQANATVQMNSISLSDDISAQLAAITAAADAVLSGDSQAAENLQQMPEAEPESTAIESTAIEEEIVAAPQPVVEEISPEPEQIVKPVCPKELRIIEAIERHRNQRARKTQEAIEQERNNLAGLLAELDARAKNMDTGALAAAA</sequence>
<feature type="coiled-coil region" evidence="1">
    <location>
        <begin position="298"/>
        <end position="330"/>
    </location>
</feature>
<accession>A0ABT3N466</accession>
<feature type="compositionally biased region" description="Low complexity" evidence="2">
    <location>
        <begin position="129"/>
        <end position="158"/>
    </location>
</feature>
<evidence type="ECO:0000256" key="1">
    <source>
        <dbReference type="SAM" id="Coils"/>
    </source>
</evidence>
<dbReference type="EMBL" id="JAPFCC010000001">
    <property type="protein sequence ID" value="MCW7556422.1"/>
    <property type="molecule type" value="Genomic_DNA"/>
</dbReference>
<evidence type="ECO:0000256" key="2">
    <source>
        <dbReference type="SAM" id="MobiDB-lite"/>
    </source>
</evidence>
<dbReference type="CDD" id="cd10443">
    <property type="entry name" value="GIY-YIG_HE_Tlr8p_PBC-V_like"/>
    <property type="match status" value="1"/>
</dbReference>